<dbReference type="PANTHER" id="PTHR10133:SF62">
    <property type="entry name" value="DNA POLYMERASE THETA"/>
    <property type="match status" value="1"/>
</dbReference>
<dbReference type="InterPro" id="IPR002298">
    <property type="entry name" value="DNA_polymerase_A"/>
</dbReference>
<proteinExistence type="predicted"/>
<dbReference type="Gene3D" id="1.10.3380.20">
    <property type="match status" value="1"/>
</dbReference>
<dbReference type="InterPro" id="IPR046931">
    <property type="entry name" value="HTH_61"/>
</dbReference>
<sequence>MTRPTLPRVPPGESILVCRECDRANALHLMTSRLPPISSCLTSSGTASEPLRRAVLEVIVSGVAGSREDVALFASCTLPANGPDSSPEQSRSVPEPPPRDGAVGECLGWLIEHEFVRCAEDGSLSATQLGSAALASSLGPADSLAVIAELQRARRCFVLESELHLVYLVTPVYCGDLWPQMDWLNYLTMLEALPAAERRVAELVSVEQRFIVRALKGTVNPRQPRQAAQLVSHKRFYTALALHELINGAPLRRTADKFGCNRGALQALQQSAATFAGMVTSFCGRLGWRCLELLLDQFQSRLEFGVPPELVPLVRLSLVNGLRARALRRAGMERLIQVANSSAQRVEAALRNATPFQSATDEEADPALLAVSGGTQICVDGCRYIPVAEAAREIVLEARKLVESDLGMTGIAWGTGEAVLDGDSSQHRLSDNEALNFSSQSNTDLFDSFEIDSRSAAGLGSTGKKDCIVPRGTGGPAAWPEVCEVSGPGADWCQLKEASLGRWRRVCLALAVERETPRAGRGLLEGEGNKGILLCINAWFWYMKKCGYGGVMEK</sequence>
<dbReference type="InterPro" id="IPR036390">
    <property type="entry name" value="WH_DNA-bd_sf"/>
</dbReference>
<feature type="region of interest" description="Disordered" evidence="1">
    <location>
        <begin position="81"/>
        <end position="100"/>
    </location>
</feature>
<dbReference type="Pfam" id="PF21099">
    <property type="entry name" value="POLQ_helical"/>
    <property type="match status" value="1"/>
</dbReference>
<comment type="caution">
    <text evidence="4">The sequence shown here is derived from an EMBL/GenBank/DDBJ whole genome shotgun (WGS) entry which is preliminary data.</text>
</comment>
<evidence type="ECO:0000259" key="3">
    <source>
        <dbReference type="Pfam" id="PF21099"/>
    </source>
</evidence>
<dbReference type="GO" id="GO:0003887">
    <property type="term" value="F:DNA-directed DNA polymerase activity"/>
    <property type="evidence" value="ECO:0007669"/>
    <property type="project" value="InterPro"/>
</dbReference>
<accession>A0A6A4VA71</accession>
<dbReference type="InterPro" id="IPR048960">
    <property type="entry name" value="POLQ-like_helical"/>
</dbReference>
<dbReference type="AlphaFoldDB" id="A0A6A4VA71"/>
<feature type="domain" description="DNA polymerase theta-like helix-turn-helix" evidence="2">
    <location>
        <begin position="12"/>
        <end position="116"/>
    </location>
</feature>
<dbReference type="EMBL" id="VIIS01001764">
    <property type="protein sequence ID" value="KAF0293177.1"/>
    <property type="molecule type" value="Genomic_DNA"/>
</dbReference>
<reference evidence="4 5" key="1">
    <citation type="submission" date="2019-07" db="EMBL/GenBank/DDBJ databases">
        <title>Draft genome assembly of a fouling barnacle, Amphibalanus amphitrite (Darwin, 1854): The first reference genome for Thecostraca.</title>
        <authorList>
            <person name="Kim W."/>
        </authorList>
    </citation>
    <scope>NUCLEOTIDE SEQUENCE [LARGE SCALE GENOMIC DNA]</scope>
    <source>
        <strain evidence="4">SNU_AA5</strain>
        <tissue evidence="4">Soma without cirri and trophi</tissue>
    </source>
</reference>
<feature type="domain" description="POLQ-like helical" evidence="3">
    <location>
        <begin position="140"/>
        <end position="302"/>
    </location>
</feature>
<evidence type="ECO:0000259" key="2">
    <source>
        <dbReference type="Pfam" id="PF20470"/>
    </source>
</evidence>
<name>A0A6A4VA71_AMPAM</name>
<dbReference type="SUPFAM" id="SSF46785">
    <property type="entry name" value="Winged helix' DNA-binding domain"/>
    <property type="match status" value="1"/>
</dbReference>
<dbReference type="Proteomes" id="UP000440578">
    <property type="component" value="Unassembled WGS sequence"/>
</dbReference>
<dbReference type="GO" id="GO:0006261">
    <property type="term" value="P:DNA-templated DNA replication"/>
    <property type="evidence" value="ECO:0007669"/>
    <property type="project" value="InterPro"/>
</dbReference>
<dbReference type="PANTHER" id="PTHR10133">
    <property type="entry name" value="DNA POLYMERASE I"/>
    <property type="match status" value="1"/>
</dbReference>
<dbReference type="GO" id="GO:0097681">
    <property type="term" value="P:double-strand break repair via alternative nonhomologous end joining"/>
    <property type="evidence" value="ECO:0007669"/>
    <property type="project" value="TreeGrafter"/>
</dbReference>
<gene>
    <name evidence="4" type="primary">Polq_0</name>
    <name evidence="4" type="ORF">FJT64_000953</name>
</gene>
<organism evidence="4 5">
    <name type="scientific">Amphibalanus amphitrite</name>
    <name type="common">Striped barnacle</name>
    <name type="synonym">Balanus amphitrite</name>
    <dbReference type="NCBI Taxonomy" id="1232801"/>
    <lineage>
        <taxon>Eukaryota</taxon>
        <taxon>Metazoa</taxon>
        <taxon>Ecdysozoa</taxon>
        <taxon>Arthropoda</taxon>
        <taxon>Crustacea</taxon>
        <taxon>Multicrustacea</taxon>
        <taxon>Cirripedia</taxon>
        <taxon>Thoracica</taxon>
        <taxon>Thoracicalcarea</taxon>
        <taxon>Balanomorpha</taxon>
        <taxon>Balanoidea</taxon>
        <taxon>Balanidae</taxon>
        <taxon>Amphibalaninae</taxon>
        <taxon>Amphibalanus</taxon>
    </lineage>
</organism>
<dbReference type="OrthoDB" id="2320933at2759"/>
<feature type="compositionally biased region" description="Polar residues" evidence="1">
    <location>
        <begin position="83"/>
        <end position="92"/>
    </location>
</feature>
<keyword evidence="5" id="KW-1185">Reference proteome</keyword>
<dbReference type="SUPFAM" id="SSF158702">
    <property type="entry name" value="Sec63 N-terminal domain-like"/>
    <property type="match status" value="1"/>
</dbReference>
<evidence type="ECO:0000256" key="1">
    <source>
        <dbReference type="SAM" id="MobiDB-lite"/>
    </source>
</evidence>
<dbReference type="Pfam" id="PF20470">
    <property type="entry name" value="HTH_61"/>
    <property type="match status" value="1"/>
</dbReference>
<evidence type="ECO:0000313" key="5">
    <source>
        <dbReference type="Proteomes" id="UP000440578"/>
    </source>
</evidence>
<evidence type="ECO:0000313" key="4">
    <source>
        <dbReference type="EMBL" id="KAF0293177.1"/>
    </source>
</evidence>
<protein>
    <submittedName>
        <fullName evidence="4">DNA polymerase theta</fullName>
    </submittedName>
</protein>